<evidence type="ECO:0000313" key="2">
    <source>
        <dbReference type="EMBL" id="MBX70988.1"/>
    </source>
</evidence>
<feature type="compositionally biased region" description="Basic residues" evidence="1">
    <location>
        <begin position="38"/>
        <end position="50"/>
    </location>
</feature>
<organism evidence="2">
    <name type="scientific">Rhizophora mucronata</name>
    <name type="common">Asiatic mangrove</name>
    <dbReference type="NCBI Taxonomy" id="61149"/>
    <lineage>
        <taxon>Eukaryota</taxon>
        <taxon>Viridiplantae</taxon>
        <taxon>Streptophyta</taxon>
        <taxon>Embryophyta</taxon>
        <taxon>Tracheophyta</taxon>
        <taxon>Spermatophyta</taxon>
        <taxon>Magnoliopsida</taxon>
        <taxon>eudicotyledons</taxon>
        <taxon>Gunneridae</taxon>
        <taxon>Pentapetalae</taxon>
        <taxon>rosids</taxon>
        <taxon>fabids</taxon>
        <taxon>Malpighiales</taxon>
        <taxon>Rhizophoraceae</taxon>
        <taxon>Rhizophora</taxon>
    </lineage>
</organism>
<proteinExistence type="predicted"/>
<dbReference type="AlphaFoldDB" id="A0A2P2QVL0"/>
<evidence type="ECO:0000256" key="1">
    <source>
        <dbReference type="SAM" id="MobiDB-lite"/>
    </source>
</evidence>
<sequence>MNMTTPIKKRKDMTASLINNFQDSKSLKLLPFPNLFHAHPRKSTKKRNKGTQKDMEQKNPKGHGNF</sequence>
<feature type="region of interest" description="Disordered" evidence="1">
    <location>
        <begin position="32"/>
        <end position="66"/>
    </location>
</feature>
<accession>A0A2P2QVL0</accession>
<dbReference type="EMBL" id="GGEC01090504">
    <property type="protein sequence ID" value="MBX70988.1"/>
    <property type="molecule type" value="Transcribed_RNA"/>
</dbReference>
<name>A0A2P2QVL0_RHIMU</name>
<reference evidence="2" key="1">
    <citation type="submission" date="2018-02" db="EMBL/GenBank/DDBJ databases">
        <title>Rhizophora mucronata_Transcriptome.</title>
        <authorList>
            <person name="Meera S.P."/>
            <person name="Sreeshan A."/>
            <person name="Augustine A."/>
        </authorList>
    </citation>
    <scope>NUCLEOTIDE SEQUENCE</scope>
    <source>
        <tissue evidence="2">Leaf</tissue>
    </source>
</reference>
<protein>
    <submittedName>
        <fullName evidence="2">Uncharacterized protein</fullName>
    </submittedName>
</protein>